<feature type="compositionally biased region" description="Low complexity" evidence="1">
    <location>
        <begin position="1"/>
        <end position="22"/>
    </location>
</feature>
<evidence type="ECO:0000313" key="3">
    <source>
        <dbReference type="Proteomes" id="UP000026961"/>
    </source>
</evidence>
<dbReference type="EnsemblPlants" id="OGLUM11G09060.2">
    <property type="protein sequence ID" value="OGLUM11G09060.2"/>
    <property type="gene ID" value="OGLUM11G09060"/>
</dbReference>
<protein>
    <submittedName>
        <fullName evidence="2">Uncharacterized protein</fullName>
    </submittedName>
</protein>
<organism evidence="2">
    <name type="scientific">Oryza glumipatula</name>
    <dbReference type="NCBI Taxonomy" id="40148"/>
    <lineage>
        <taxon>Eukaryota</taxon>
        <taxon>Viridiplantae</taxon>
        <taxon>Streptophyta</taxon>
        <taxon>Embryophyta</taxon>
        <taxon>Tracheophyta</taxon>
        <taxon>Spermatophyta</taxon>
        <taxon>Magnoliopsida</taxon>
        <taxon>Liliopsida</taxon>
        <taxon>Poales</taxon>
        <taxon>Poaceae</taxon>
        <taxon>BOP clade</taxon>
        <taxon>Oryzoideae</taxon>
        <taxon>Oryzeae</taxon>
        <taxon>Oryzinae</taxon>
        <taxon>Oryza</taxon>
    </lineage>
</organism>
<reference evidence="2" key="1">
    <citation type="submission" date="2015-04" db="UniProtKB">
        <authorList>
            <consortium name="EnsemblPlants"/>
        </authorList>
    </citation>
    <scope>IDENTIFICATION</scope>
</reference>
<sequence length="106" mass="11992">MSAPQRLLSSLSSQRRSGGWSSIARQTQPHECKLHVLKDEDKRETYDQQGLGGYLTDTLSIPMPPELSPPRCGQVSPLATASHRLKPWKSRRRQGARWRLHTAVYA</sequence>
<feature type="region of interest" description="Disordered" evidence="1">
    <location>
        <begin position="1"/>
        <end position="26"/>
    </location>
</feature>
<proteinExistence type="predicted"/>
<dbReference type="Proteomes" id="UP000026961">
    <property type="component" value="Chromosome 11"/>
</dbReference>
<evidence type="ECO:0000256" key="1">
    <source>
        <dbReference type="SAM" id="MobiDB-lite"/>
    </source>
</evidence>
<reference evidence="2" key="2">
    <citation type="submission" date="2018-05" db="EMBL/GenBank/DDBJ databases">
        <title>OgluRS3 (Oryza glumaepatula Reference Sequence Version 3).</title>
        <authorList>
            <person name="Zhang J."/>
            <person name="Kudrna D."/>
            <person name="Lee S."/>
            <person name="Talag J."/>
            <person name="Welchert J."/>
            <person name="Wing R.A."/>
        </authorList>
    </citation>
    <scope>NUCLEOTIDE SEQUENCE [LARGE SCALE GENOMIC DNA]</scope>
</reference>
<name>A0A0E0BHP8_9ORYZ</name>
<dbReference type="Gramene" id="OGLUM11G09060.2">
    <property type="protein sequence ID" value="OGLUM11G09060.2"/>
    <property type="gene ID" value="OGLUM11G09060"/>
</dbReference>
<dbReference type="AlphaFoldDB" id="A0A0E0BHP8"/>
<keyword evidence="3" id="KW-1185">Reference proteome</keyword>
<accession>A0A0E0BHP8</accession>
<evidence type="ECO:0000313" key="2">
    <source>
        <dbReference type="EnsemblPlants" id="OGLUM11G09060.2"/>
    </source>
</evidence>